<name>A0AAE7WMI0_9CAUD</name>
<protein>
    <submittedName>
        <fullName evidence="3">Membrane protein</fullName>
    </submittedName>
</protein>
<evidence type="ECO:0000313" key="3">
    <source>
        <dbReference type="EMBL" id="QYW02212.1"/>
    </source>
</evidence>
<evidence type="ECO:0000313" key="4">
    <source>
        <dbReference type="Proteomes" id="UP000827261"/>
    </source>
</evidence>
<evidence type="ECO:0000256" key="2">
    <source>
        <dbReference type="SAM" id="Phobius"/>
    </source>
</evidence>
<evidence type="ECO:0000256" key="1">
    <source>
        <dbReference type="SAM" id="MobiDB-lite"/>
    </source>
</evidence>
<proteinExistence type="predicted"/>
<feature type="transmembrane region" description="Helical" evidence="2">
    <location>
        <begin position="27"/>
        <end position="48"/>
    </location>
</feature>
<reference evidence="3" key="1">
    <citation type="submission" date="2021-06" db="EMBL/GenBank/DDBJ databases">
        <title>Complete genome sequence of Stenotrophomonas maltophilia phage Philippe.</title>
        <authorList>
            <person name="Vallavanatt I."/>
            <person name="Bartz M."/>
            <person name="Clark J."/>
            <person name="Burrowes B."/>
            <person name="Liu M."/>
            <person name="Gill J."/>
        </authorList>
    </citation>
    <scope>NUCLEOTIDE SEQUENCE</scope>
</reference>
<sequence>MSNRIDRSLGVKPYSNAGGKAPAKKKWSLKVGTVLMALGLLCAGVVLYKTSDCVTGVRCAD</sequence>
<keyword evidence="2" id="KW-1133">Transmembrane helix</keyword>
<organism evidence="3 4">
    <name type="scientific">Stenotrophomonas phage Philippe</name>
    <dbReference type="NCBI Taxonomy" id="2859655"/>
    <lineage>
        <taxon>Viruses</taxon>
        <taxon>Duplodnaviria</taxon>
        <taxon>Heunggongvirae</taxon>
        <taxon>Uroviricota</taxon>
        <taxon>Caudoviricetes</taxon>
        <taxon>Schitoviridae</taxon>
        <taxon>Philippevirus</taxon>
        <taxon>Philippevirus philippe</taxon>
    </lineage>
</organism>
<keyword evidence="4" id="KW-1185">Reference proteome</keyword>
<dbReference type="EMBL" id="MZ326861">
    <property type="protein sequence ID" value="QYW02212.1"/>
    <property type="molecule type" value="Genomic_DNA"/>
</dbReference>
<accession>A0AAE7WMI0</accession>
<keyword evidence="2" id="KW-0472">Membrane</keyword>
<gene>
    <name evidence="3" type="ORF">CPT_Philippe_013</name>
</gene>
<dbReference type="Proteomes" id="UP000827261">
    <property type="component" value="Segment"/>
</dbReference>
<feature type="region of interest" description="Disordered" evidence="1">
    <location>
        <begin position="1"/>
        <end position="24"/>
    </location>
</feature>
<keyword evidence="2" id="KW-0812">Transmembrane</keyword>